<dbReference type="AlphaFoldDB" id="A0A399D2W3"/>
<feature type="transmembrane region" description="Helical" evidence="1">
    <location>
        <begin position="6"/>
        <end position="26"/>
    </location>
</feature>
<proteinExistence type="predicted"/>
<comment type="caution">
    <text evidence="2">The sequence shown here is derived from an EMBL/GenBank/DDBJ whole genome shotgun (WGS) entry which is preliminary data.</text>
</comment>
<accession>A0A399D2W3</accession>
<keyword evidence="1" id="KW-0812">Transmembrane</keyword>
<dbReference type="RefSeq" id="WP_119349966.1">
    <property type="nucleotide sequence ID" value="NZ_QWET01000007.1"/>
</dbReference>
<keyword evidence="1" id="KW-1133">Transmembrane helix</keyword>
<keyword evidence="3" id="KW-1185">Reference proteome</keyword>
<evidence type="ECO:0008006" key="4">
    <source>
        <dbReference type="Google" id="ProtNLM"/>
    </source>
</evidence>
<dbReference type="GO" id="GO:0008270">
    <property type="term" value="F:zinc ion binding"/>
    <property type="evidence" value="ECO:0007669"/>
    <property type="project" value="UniProtKB-KW"/>
</dbReference>
<dbReference type="PANTHER" id="PTHR24104:SF25">
    <property type="entry name" value="PROTEIN LIN-41"/>
    <property type="match status" value="1"/>
</dbReference>
<sequence>MKNKGIIIFLLILTVIIVVVIVGDYVSDRPNRSRPNPFAYDVEAFKSVNPDLIHYKESKNFRIGFQEPAALAIQNKKIYVAGDRSLKIIDLSGVLSSEFNLPGKVQAIEVWDGKVFLAIDNRILIYDEAGNVLDEWQPLKENSLITAIAATENNVFVADAGNRRVIRFSAEGEMRGEFEGKADEDALHGFIIPSPCFDLNVNDENELWVVNPGLHAFENYTFEGNLRSHWKKTGMTVDGFSGCCNPSHFTFLNDGRYVTSEKGLVRIKIHKRSGEFEGVVAAPEKFTEEGQAPDVAADNQNNIYALDFDKKVVRVFKPKNSTGL</sequence>
<organism evidence="2 3">
    <name type="scientific">Mariniphaga sediminis</name>
    <dbReference type="NCBI Taxonomy" id="1628158"/>
    <lineage>
        <taxon>Bacteria</taxon>
        <taxon>Pseudomonadati</taxon>
        <taxon>Bacteroidota</taxon>
        <taxon>Bacteroidia</taxon>
        <taxon>Marinilabiliales</taxon>
        <taxon>Prolixibacteraceae</taxon>
        <taxon>Mariniphaga</taxon>
    </lineage>
</organism>
<dbReference type="EMBL" id="QWET01000007">
    <property type="protein sequence ID" value="RIH65041.1"/>
    <property type="molecule type" value="Genomic_DNA"/>
</dbReference>
<dbReference type="SUPFAM" id="SSF75011">
    <property type="entry name" value="3-carboxy-cis,cis-mucoante lactonizing enzyme"/>
    <property type="match status" value="1"/>
</dbReference>
<dbReference type="InterPro" id="IPR011042">
    <property type="entry name" value="6-blade_b-propeller_TolB-like"/>
</dbReference>
<dbReference type="PANTHER" id="PTHR24104">
    <property type="entry name" value="E3 UBIQUITIN-PROTEIN LIGASE NHLRC1-RELATED"/>
    <property type="match status" value="1"/>
</dbReference>
<gene>
    <name evidence="2" type="ORF">D1164_10655</name>
</gene>
<dbReference type="Gene3D" id="2.120.10.30">
    <property type="entry name" value="TolB, C-terminal domain"/>
    <property type="match status" value="2"/>
</dbReference>
<protein>
    <recommendedName>
        <fullName evidence="4">6-bladed beta-propeller</fullName>
    </recommendedName>
</protein>
<evidence type="ECO:0000313" key="3">
    <source>
        <dbReference type="Proteomes" id="UP000266441"/>
    </source>
</evidence>
<evidence type="ECO:0000313" key="2">
    <source>
        <dbReference type="EMBL" id="RIH65041.1"/>
    </source>
</evidence>
<dbReference type="InterPro" id="IPR050952">
    <property type="entry name" value="TRIM-NHL_E3_ligases"/>
</dbReference>
<dbReference type="OrthoDB" id="1114659at2"/>
<evidence type="ECO:0000256" key="1">
    <source>
        <dbReference type="SAM" id="Phobius"/>
    </source>
</evidence>
<dbReference type="Proteomes" id="UP000266441">
    <property type="component" value="Unassembled WGS sequence"/>
</dbReference>
<name>A0A399D2W3_9BACT</name>
<reference evidence="2 3" key="1">
    <citation type="journal article" date="2015" name="Int. J. Syst. Evol. Microbiol.">
        <title>Mariniphaga sediminis sp. nov., isolated from coastal sediment.</title>
        <authorList>
            <person name="Wang F.Q."/>
            <person name="Shen Q.Y."/>
            <person name="Chen G.J."/>
            <person name="Du Z.J."/>
        </authorList>
    </citation>
    <scope>NUCLEOTIDE SEQUENCE [LARGE SCALE GENOMIC DNA]</scope>
    <source>
        <strain evidence="2 3">SY21</strain>
    </source>
</reference>
<keyword evidence="1" id="KW-0472">Membrane</keyword>